<dbReference type="Proteomes" id="UP000584374">
    <property type="component" value="Unassembled WGS sequence"/>
</dbReference>
<evidence type="ECO:0000256" key="1">
    <source>
        <dbReference type="SAM" id="MobiDB-lite"/>
    </source>
</evidence>
<dbReference type="RefSeq" id="WP_184729866.1">
    <property type="nucleotide sequence ID" value="NZ_JACHIW010000002.1"/>
</dbReference>
<comment type="caution">
    <text evidence="4">The sequence shown here is derived from an EMBL/GenBank/DDBJ whole genome shotgun (WGS) entry which is preliminary data.</text>
</comment>
<feature type="region of interest" description="Disordered" evidence="1">
    <location>
        <begin position="1"/>
        <end position="25"/>
    </location>
</feature>
<keyword evidence="2" id="KW-0812">Transmembrane</keyword>
<dbReference type="Pfam" id="PF04149">
    <property type="entry name" value="DUF397"/>
    <property type="match status" value="1"/>
</dbReference>
<reference evidence="4 5" key="1">
    <citation type="submission" date="2020-08" db="EMBL/GenBank/DDBJ databases">
        <title>Sequencing the genomes of 1000 actinobacteria strains.</title>
        <authorList>
            <person name="Klenk H.-P."/>
        </authorList>
    </citation>
    <scope>NUCLEOTIDE SEQUENCE [LARGE SCALE GENOMIC DNA]</scope>
    <source>
        <strain evidence="4 5">DSM 45584</strain>
    </source>
</reference>
<evidence type="ECO:0000256" key="2">
    <source>
        <dbReference type="SAM" id="Phobius"/>
    </source>
</evidence>
<dbReference type="InterPro" id="IPR007278">
    <property type="entry name" value="DUF397"/>
</dbReference>
<evidence type="ECO:0000313" key="4">
    <source>
        <dbReference type="EMBL" id="MBB5158198.1"/>
    </source>
</evidence>
<evidence type="ECO:0000259" key="3">
    <source>
        <dbReference type="Pfam" id="PF04149"/>
    </source>
</evidence>
<dbReference type="AlphaFoldDB" id="A0A840QHE2"/>
<name>A0A840QHE2_9PSEU</name>
<keyword evidence="2" id="KW-1133">Transmembrane helix</keyword>
<proteinExistence type="predicted"/>
<keyword evidence="5" id="KW-1185">Reference proteome</keyword>
<protein>
    <recommendedName>
        <fullName evidence="3">DUF397 domain-containing protein</fullName>
    </recommendedName>
</protein>
<organism evidence="4 5">
    <name type="scientific">Saccharopolyspora phatthalungensis</name>
    <dbReference type="NCBI Taxonomy" id="664693"/>
    <lineage>
        <taxon>Bacteria</taxon>
        <taxon>Bacillati</taxon>
        <taxon>Actinomycetota</taxon>
        <taxon>Actinomycetes</taxon>
        <taxon>Pseudonocardiales</taxon>
        <taxon>Pseudonocardiaceae</taxon>
        <taxon>Saccharopolyspora</taxon>
    </lineage>
</organism>
<feature type="domain" description="DUF397" evidence="3">
    <location>
        <begin position="13"/>
        <end position="65"/>
    </location>
</feature>
<dbReference type="EMBL" id="JACHIW010000002">
    <property type="protein sequence ID" value="MBB5158198.1"/>
    <property type="molecule type" value="Genomic_DNA"/>
</dbReference>
<gene>
    <name evidence="4" type="ORF">BJ970_005797</name>
</gene>
<keyword evidence="2" id="KW-0472">Membrane</keyword>
<sequence>MQSAHTALAHATNWRKPTRSQGENNCVEIGSVPGTIGVRDTKLGAASPILAFSATAFAALITAAKSGRLDYH</sequence>
<accession>A0A840QHE2</accession>
<evidence type="ECO:0000313" key="5">
    <source>
        <dbReference type="Proteomes" id="UP000584374"/>
    </source>
</evidence>
<feature type="transmembrane region" description="Helical" evidence="2">
    <location>
        <begin position="45"/>
        <end position="64"/>
    </location>
</feature>